<reference evidence="2 3" key="1">
    <citation type="submission" date="2019-07" db="EMBL/GenBank/DDBJ databases">
        <title>Genome sequencing for Formosa sp. PS13.</title>
        <authorList>
            <person name="Park S.-J."/>
        </authorList>
    </citation>
    <scope>NUCLEOTIDE SEQUENCE [LARGE SCALE GENOMIC DNA]</scope>
    <source>
        <strain evidence="2 3">PS13</strain>
    </source>
</reference>
<gene>
    <name evidence="2" type="ORF">FNB79_00380</name>
</gene>
<keyword evidence="2" id="KW-0645">Protease</keyword>
<dbReference type="Proteomes" id="UP000319209">
    <property type="component" value="Chromosome"/>
</dbReference>
<dbReference type="InterPro" id="IPR008969">
    <property type="entry name" value="CarboxyPept-like_regulatory"/>
</dbReference>
<dbReference type="GO" id="GO:0004180">
    <property type="term" value="F:carboxypeptidase activity"/>
    <property type="evidence" value="ECO:0007669"/>
    <property type="project" value="UniProtKB-KW"/>
</dbReference>
<sequence>MKLALTKPTKILLSIAVTILLSCNSSQTKEFTISGKVTDFSGNPIDSVSIQLKDKTFKDIYTTLTDKNGNYVLKVKAGNYYSLYAIKKSDYRISKLEYWMWNVPVYKNLKINPQYDRIEIYGINVFEPQVTPQNSYMIYFRPMSLSKTLNIIKKQNINLDKFVKVKQAEILVKSKNLIDVSPLTISEKDLEIKVNNKNAQILKIQKIKEFSRDVFMYGYIVQIEKPEQENNKNLDYDKISIVLESPETGEKGKGETFVKLVK</sequence>
<proteinExistence type="predicted"/>
<keyword evidence="1" id="KW-0732">Signal</keyword>
<feature type="chain" id="PRO_5022110640" evidence="1">
    <location>
        <begin position="29"/>
        <end position="262"/>
    </location>
</feature>
<evidence type="ECO:0000313" key="2">
    <source>
        <dbReference type="EMBL" id="QDO92506.1"/>
    </source>
</evidence>
<dbReference type="AlphaFoldDB" id="A0A516GLV4"/>
<dbReference type="PROSITE" id="PS51257">
    <property type="entry name" value="PROKAR_LIPOPROTEIN"/>
    <property type="match status" value="1"/>
</dbReference>
<feature type="signal peptide" evidence="1">
    <location>
        <begin position="1"/>
        <end position="28"/>
    </location>
</feature>
<accession>A0A516GLV4</accession>
<dbReference type="OrthoDB" id="2678286at2"/>
<dbReference type="Pfam" id="PF13620">
    <property type="entry name" value="CarboxypepD_reg"/>
    <property type="match status" value="1"/>
</dbReference>
<name>A0A516GLV4_9FLAO</name>
<protein>
    <submittedName>
        <fullName evidence="2">Carboxypeptidase regulatory-like domain-containing protein</fullName>
    </submittedName>
</protein>
<evidence type="ECO:0000256" key="1">
    <source>
        <dbReference type="SAM" id="SignalP"/>
    </source>
</evidence>
<dbReference type="SUPFAM" id="SSF49464">
    <property type="entry name" value="Carboxypeptidase regulatory domain-like"/>
    <property type="match status" value="1"/>
</dbReference>
<evidence type="ECO:0000313" key="3">
    <source>
        <dbReference type="Proteomes" id="UP000319209"/>
    </source>
</evidence>
<keyword evidence="3" id="KW-1185">Reference proteome</keyword>
<keyword evidence="2" id="KW-0121">Carboxypeptidase</keyword>
<dbReference type="Gene3D" id="2.60.40.1120">
    <property type="entry name" value="Carboxypeptidase-like, regulatory domain"/>
    <property type="match status" value="1"/>
</dbReference>
<dbReference type="KEGG" id="fop:FNB79_00380"/>
<dbReference type="EMBL" id="CP041637">
    <property type="protein sequence ID" value="QDO92506.1"/>
    <property type="molecule type" value="Genomic_DNA"/>
</dbReference>
<organism evidence="2 3">
    <name type="scientific">Formosa sediminum</name>
    <dbReference type="NCBI Taxonomy" id="2594004"/>
    <lineage>
        <taxon>Bacteria</taxon>
        <taxon>Pseudomonadati</taxon>
        <taxon>Bacteroidota</taxon>
        <taxon>Flavobacteriia</taxon>
        <taxon>Flavobacteriales</taxon>
        <taxon>Flavobacteriaceae</taxon>
        <taxon>Formosa</taxon>
    </lineage>
</organism>
<keyword evidence="2" id="KW-0378">Hydrolase</keyword>